<dbReference type="OrthoDB" id="137243at2157"/>
<feature type="transmembrane region" description="Helical" evidence="1">
    <location>
        <begin position="220"/>
        <end position="239"/>
    </location>
</feature>
<evidence type="ECO:0000313" key="3">
    <source>
        <dbReference type="EMBL" id="SNQ59296.1"/>
    </source>
</evidence>
<dbReference type="Pfam" id="PF25231">
    <property type="entry name" value="DUF7847"/>
    <property type="match status" value="1"/>
</dbReference>
<dbReference type="Proteomes" id="UP000218615">
    <property type="component" value="Unassembled WGS sequence"/>
</dbReference>
<protein>
    <recommendedName>
        <fullName evidence="2">DUF7847 domain-containing protein</fullName>
    </recommendedName>
</protein>
<feature type="transmembrane region" description="Helical" evidence="1">
    <location>
        <begin position="126"/>
        <end position="149"/>
    </location>
</feature>
<keyword evidence="1" id="KW-0812">Transmembrane</keyword>
<evidence type="ECO:0000259" key="2">
    <source>
        <dbReference type="Pfam" id="PF25231"/>
    </source>
</evidence>
<dbReference type="AlphaFoldDB" id="A0A284VJ45"/>
<feature type="transmembrane region" description="Helical" evidence="1">
    <location>
        <begin position="20"/>
        <end position="47"/>
    </location>
</feature>
<name>A0A284VJ45_9EURY</name>
<keyword evidence="4" id="KW-1185">Reference proteome</keyword>
<proteinExistence type="predicted"/>
<gene>
    <name evidence="3" type="ORF">MNV_1130003</name>
</gene>
<feature type="transmembrane region" description="Helical" evidence="1">
    <location>
        <begin position="79"/>
        <end position="105"/>
    </location>
</feature>
<evidence type="ECO:0000313" key="4">
    <source>
        <dbReference type="Proteomes" id="UP000218615"/>
    </source>
</evidence>
<evidence type="ECO:0000256" key="1">
    <source>
        <dbReference type="SAM" id="Phobius"/>
    </source>
</evidence>
<dbReference type="EMBL" id="FZMP01000017">
    <property type="protein sequence ID" value="SNQ59296.1"/>
    <property type="molecule type" value="Genomic_DNA"/>
</dbReference>
<keyword evidence="1" id="KW-0472">Membrane</keyword>
<dbReference type="InterPro" id="IPR057169">
    <property type="entry name" value="DUF7847"/>
</dbReference>
<dbReference type="RefSeq" id="WP_096203692.1">
    <property type="nucleotide sequence ID" value="NZ_FZMP01000017.1"/>
</dbReference>
<sequence length="304" mass="33300">MEDIGKIISNGFETYTKNLVLVIPFILNAVITGILAVVMVGIGFFYLFGSSLSAIGSASTSQAAAAILLPLITRHFYEIVILVIVYFLVFLFFQSFFMAGAISMAQKATETGKSDLSAMIEAGKKNVVNLYLAEILVTLLALAGIVFIVPGATRVNLDQLLSGNNTDAVLVLAGGVFLWAIYIAIISLFLAVFSYALVIENLGPVDGITAGFGFFKAHKSDVFLLWVVTGIILIVLMILDEIFRGIPVLDIIWQFASFIINFLIIPPLTTLWWVRLYMTRTGKKLYFNDLLAHPNDLEKLKAGK</sequence>
<accession>A0A284VJ45</accession>
<feature type="domain" description="DUF7847" evidence="2">
    <location>
        <begin position="86"/>
        <end position="239"/>
    </location>
</feature>
<keyword evidence="1" id="KW-1133">Transmembrane helix</keyword>
<feature type="transmembrane region" description="Helical" evidence="1">
    <location>
        <begin position="251"/>
        <end position="274"/>
    </location>
</feature>
<feature type="transmembrane region" description="Helical" evidence="1">
    <location>
        <begin position="169"/>
        <end position="199"/>
    </location>
</feature>
<reference evidence="4" key="1">
    <citation type="submission" date="2017-06" db="EMBL/GenBank/DDBJ databases">
        <authorList>
            <person name="Cremers G."/>
        </authorList>
    </citation>
    <scope>NUCLEOTIDE SEQUENCE [LARGE SCALE GENOMIC DNA]</scope>
</reference>
<organism evidence="3 4">
    <name type="scientific">Candidatus Methanoperedens nitratireducens</name>
    <dbReference type="NCBI Taxonomy" id="1392998"/>
    <lineage>
        <taxon>Archaea</taxon>
        <taxon>Methanobacteriati</taxon>
        <taxon>Methanobacteriota</taxon>
        <taxon>Stenosarchaea group</taxon>
        <taxon>Methanomicrobia</taxon>
        <taxon>Methanosarcinales</taxon>
        <taxon>ANME-2 cluster</taxon>
        <taxon>Candidatus Methanoperedentaceae</taxon>
        <taxon>Candidatus Methanoperedens</taxon>
    </lineage>
</organism>